<reference evidence="4" key="1">
    <citation type="submission" date="2015-11" db="EMBL/GenBank/DDBJ databases">
        <title>De novo transcriptome assembly of four potential Pierce s Disease insect vectors from Arizona vineyards.</title>
        <authorList>
            <person name="Tassone E.E."/>
        </authorList>
    </citation>
    <scope>NUCLEOTIDE SEQUENCE</scope>
</reference>
<organism evidence="4">
    <name type="scientific">Cuerna arida</name>
    <dbReference type="NCBI Taxonomy" id="1464854"/>
    <lineage>
        <taxon>Eukaryota</taxon>
        <taxon>Metazoa</taxon>
        <taxon>Ecdysozoa</taxon>
        <taxon>Arthropoda</taxon>
        <taxon>Hexapoda</taxon>
        <taxon>Insecta</taxon>
        <taxon>Pterygota</taxon>
        <taxon>Neoptera</taxon>
        <taxon>Paraneoptera</taxon>
        <taxon>Hemiptera</taxon>
        <taxon>Auchenorrhyncha</taxon>
        <taxon>Membracoidea</taxon>
        <taxon>Cicadellidae</taxon>
        <taxon>Cicadellinae</taxon>
        <taxon>Proconiini</taxon>
        <taxon>Cuerna</taxon>
    </lineage>
</organism>
<feature type="region of interest" description="Disordered" evidence="1">
    <location>
        <begin position="110"/>
        <end position="133"/>
    </location>
</feature>
<dbReference type="InterPro" id="IPR040352">
    <property type="entry name" value="TMUB1/2"/>
</dbReference>
<dbReference type="Gene3D" id="3.10.20.90">
    <property type="entry name" value="Phosphatidylinositol 3-kinase Catalytic Subunit, Chain A, domain 1"/>
    <property type="match status" value="1"/>
</dbReference>
<dbReference type="SUPFAM" id="SSF54236">
    <property type="entry name" value="Ubiquitin-like"/>
    <property type="match status" value="1"/>
</dbReference>
<proteinExistence type="predicted"/>
<sequence>MPVIEGIGDEVVQFFSVSLLVLAVAIWWLKKRRESQNLIQIIERRVRSRIDEAITAATSVPDINMNQQGVSNCIENGFMNHDCPENDGESFTAFVRDGAITSSNIEGSELFPEERSVTTDPRPGASYKEQNPRKKKEIFLTVQSRTPSIPGTMRNVPELVVRNSGRIRIGLKYLNDDLNFVECNLGDRLGEFKRRHFGTDLIVGKRVRLIFKGHILDRDHQTLQEHGLYDNCVIHCLVDNNGTLTTPNTASSHHQSPELSLSPILYSLLFLILTLLWFCRFQYSYLFTLLATVSLIDLTVLFTVYMFVLYLPRYNY</sequence>
<name>A0A1B6GQH6_9HEMI</name>
<dbReference type="PROSITE" id="PS50053">
    <property type="entry name" value="UBIQUITIN_2"/>
    <property type="match status" value="1"/>
</dbReference>
<dbReference type="PANTHER" id="PTHR14557:SF5">
    <property type="entry name" value="UBIQUITIN-LIKE DOMAIN-CONTAINING PROTEIN"/>
    <property type="match status" value="1"/>
</dbReference>
<feature type="transmembrane region" description="Helical" evidence="2">
    <location>
        <begin position="12"/>
        <end position="29"/>
    </location>
</feature>
<evidence type="ECO:0000313" key="4">
    <source>
        <dbReference type="EMBL" id="JAS64659.1"/>
    </source>
</evidence>
<dbReference type="Pfam" id="PF00240">
    <property type="entry name" value="ubiquitin"/>
    <property type="match status" value="1"/>
</dbReference>
<dbReference type="EMBL" id="GECZ01005110">
    <property type="protein sequence ID" value="JAS64659.1"/>
    <property type="molecule type" value="Transcribed_RNA"/>
</dbReference>
<dbReference type="AlphaFoldDB" id="A0A1B6GQH6"/>
<dbReference type="GO" id="GO:0036503">
    <property type="term" value="P:ERAD pathway"/>
    <property type="evidence" value="ECO:0007669"/>
    <property type="project" value="InterPro"/>
</dbReference>
<feature type="domain" description="Ubiquitin-like" evidence="3">
    <location>
        <begin position="167"/>
        <end position="243"/>
    </location>
</feature>
<keyword evidence="2" id="KW-0472">Membrane</keyword>
<protein>
    <recommendedName>
        <fullName evidence="3">Ubiquitin-like domain-containing protein</fullName>
    </recommendedName>
</protein>
<dbReference type="InterPro" id="IPR029071">
    <property type="entry name" value="Ubiquitin-like_domsf"/>
</dbReference>
<evidence type="ECO:0000256" key="1">
    <source>
        <dbReference type="SAM" id="MobiDB-lite"/>
    </source>
</evidence>
<feature type="transmembrane region" description="Helical" evidence="2">
    <location>
        <begin position="289"/>
        <end position="311"/>
    </location>
</feature>
<evidence type="ECO:0000259" key="3">
    <source>
        <dbReference type="PROSITE" id="PS50053"/>
    </source>
</evidence>
<keyword evidence="2" id="KW-0812">Transmembrane</keyword>
<dbReference type="PANTHER" id="PTHR14557">
    <property type="entry name" value="PROTEIN C7ORF21"/>
    <property type="match status" value="1"/>
</dbReference>
<dbReference type="CDD" id="cd17057">
    <property type="entry name" value="Ubl_TMUB1_like"/>
    <property type="match status" value="1"/>
</dbReference>
<evidence type="ECO:0000256" key="2">
    <source>
        <dbReference type="SAM" id="Phobius"/>
    </source>
</evidence>
<gene>
    <name evidence="4" type="ORF">g.15930</name>
</gene>
<accession>A0A1B6GQH6</accession>
<feature type="transmembrane region" description="Helical" evidence="2">
    <location>
        <begin position="264"/>
        <end position="283"/>
    </location>
</feature>
<keyword evidence="2" id="KW-1133">Transmembrane helix</keyword>
<dbReference type="InterPro" id="IPR000626">
    <property type="entry name" value="Ubiquitin-like_dom"/>
</dbReference>